<dbReference type="CDD" id="cd17574">
    <property type="entry name" value="REC_OmpR"/>
    <property type="match status" value="1"/>
</dbReference>
<dbReference type="InterPro" id="IPR003661">
    <property type="entry name" value="HisK_dim/P_dom"/>
</dbReference>
<dbReference type="CDD" id="cd00082">
    <property type="entry name" value="HisKA"/>
    <property type="match status" value="1"/>
</dbReference>
<evidence type="ECO:0000259" key="10">
    <source>
        <dbReference type="PROSITE" id="PS50109"/>
    </source>
</evidence>
<dbReference type="SUPFAM" id="SSF52172">
    <property type="entry name" value="CheY-like"/>
    <property type="match status" value="1"/>
</dbReference>
<name>A0ABV4CZC1_9BACT</name>
<dbReference type="InterPro" id="IPR015943">
    <property type="entry name" value="WD40/YVTN_repeat-like_dom_sf"/>
</dbReference>
<dbReference type="SUPFAM" id="SSF47384">
    <property type="entry name" value="Homodimeric domain of signal transducing histidine kinase"/>
    <property type="match status" value="1"/>
</dbReference>
<comment type="caution">
    <text evidence="12">The sequence shown here is derived from an EMBL/GenBank/DDBJ whole genome shotgun (WGS) entry which is preliminary data.</text>
</comment>
<dbReference type="Gene3D" id="2.60.40.10">
    <property type="entry name" value="Immunoglobulins"/>
    <property type="match status" value="1"/>
</dbReference>
<feature type="domain" description="Histidine kinase" evidence="10">
    <location>
        <begin position="921"/>
        <end position="1148"/>
    </location>
</feature>
<evidence type="ECO:0000256" key="6">
    <source>
        <dbReference type="PROSITE-ProRule" id="PRU00169"/>
    </source>
</evidence>
<comment type="catalytic activity">
    <reaction evidence="1">
        <text>ATP + protein L-histidine = ADP + protein N-phospho-L-histidine.</text>
        <dbReference type="EC" id="2.7.13.3"/>
    </reaction>
</comment>
<evidence type="ECO:0000256" key="5">
    <source>
        <dbReference type="ARBA" id="ARBA00023163"/>
    </source>
</evidence>
<dbReference type="Pfam" id="PF12833">
    <property type="entry name" value="HTH_18"/>
    <property type="match status" value="1"/>
</dbReference>
<dbReference type="SMART" id="SM00388">
    <property type="entry name" value="HisKA"/>
    <property type="match status" value="1"/>
</dbReference>
<reference evidence="12 13" key="1">
    <citation type="submission" date="2024-03" db="EMBL/GenBank/DDBJ databases">
        <title>Mouse gut bacterial collection (mGBC) of GemPharmatech.</title>
        <authorList>
            <person name="He Y."/>
            <person name="Dong L."/>
            <person name="Wu D."/>
            <person name="Gao X."/>
            <person name="Lin Z."/>
        </authorList>
    </citation>
    <scope>NUCLEOTIDE SEQUENCE [LARGE SCALE GENOMIC DNA]</scope>
    <source>
        <strain evidence="12 13">54-13</strain>
    </source>
</reference>
<feature type="domain" description="Response regulatory" evidence="11">
    <location>
        <begin position="1178"/>
        <end position="1293"/>
    </location>
</feature>
<dbReference type="InterPro" id="IPR036097">
    <property type="entry name" value="HisK_dim/P_sf"/>
</dbReference>
<dbReference type="PROSITE" id="PS50110">
    <property type="entry name" value="RESPONSE_REGULATORY"/>
    <property type="match status" value="1"/>
</dbReference>
<evidence type="ECO:0000313" key="12">
    <source>
        <dbReference type="EMBL" id="MEY8246342.1"/>
    </source>
</evidence>
<keyword evidence="13" id="KW-1185">Reference proteome</keyword>
<dbReference type="SMART" id="SM00387">
    <property type="entry name" value="HATPase_c"/>
    <property type="match status" value="1"/>
</dbReference>
<accession>A0ABV4CZC1</accession>
<dbReference type="InterPro" id="IPR001789">
    <property type="entry name" value="Sig_transdc_resp-reg_receiver"/>
</dbReference>
<keyword evidence="3 6" id="KW-0597">Phosphoprotein</keyword>
<dbReference type="SUPFAM" id="SSF63829">
    <property type="entry name" value="Calcium-dependent phosphotriesterase"/>
    <property type="match status" value="3"/>
</dbReference>
<dbReference type="Gene3D" id="3.30.565.10">
    <property type="entry name" value="Histidine kinase-like ATPase, C-terminal domain"/>
    <property type="match status" value="1"/>
</dbReference>
<evidence type="ECO:0000256" key="3">
    <source>
        <dbReference type="ARBA" id="ARBA00022553"/>
    </source>
</evidence>
<keyword evidence="8" id="KW-1133">Transmembrane helix</keyword>
<dbReference type="Gene3D" id="1.10.10.60">
    <property type="entry name" value="Homeodomain-like"/>
    <property type="match status" value="1"/>
</dbReference>
<dbReference type="InterPro" id="IPR011123">
    <property type="entry name" value="Y_Y_Y"/>
</dbReference>
<feature type="modified residue" description="4-aspartylphosphate" evidence="6">
    <location>
        <position position="1226"/>
    </location>
</feature>
<dbReference type="Pfam" id="PF00072">
    <property type="entry name" value="Response_reg"/>
    <property type="match status" value="1"/>
</dbReference>
<evidence type="ECO:0000256" key="2">
    <source>
        <dbReference type="ARBA" id="ARBA00012438"/>
    </source>
</evidence>
<dbReference type="EC" id="2.7.13.3" evidence="2"/>
<dbReference type="Pfam" id="PF07494">
    <property type="entry name" value="Reg_prop"/>
    <property type="match status" value="4"/>
</dbReference>
<dbReference type="PRINTS" id="PR00344">
    <property type="entry name" value="BCTRLSENSOR"/>
</dbReference>
<keyword evidence="5" id="KW-0804">Transcription</keyword>
<evidence type="ECO:0000256" key="8">
    <source>
        <dbReference type="SAM" id="Phobius"/>
    </source>
</evidence>
<dbReference type="Proteomes" id="UP001565200">
    <property type="component" value="Unassembled WGS sequence"/>
</dbReference>
<feature type="transmembrane region" description="Helical" evidence="8">
    <location>
        <begin position="824"/>
        <end position="843"/>
    </location>
</feature>
<keyword evidence="8" id="KW-0472">Membrane</keyword>
<dbReference type="SMART" id="SM00448">
    <property type="entry name" value="REC"/>
    <property type="match status" value="1"/>
</dbReference>
<dbReference type="Pfam" id="PF07495">
    <property type="entry name" value="Y_Y_Y"/>
    <property type="match status" value="1"/>
</dbReference>
<feature type="coiled-coil region" evidence="7">
    <location>
        <begin position="877"/>
        <end position="907"/>
    </location>
</feature>
<organism evidence="12 13">
    <name type="scientific">Heminiphilus faecis</name>
    <dbReference type="NCBI Taxonomy" id="2601703"/>
    <lineage>
        <taxon>Bacteria</taxon>
        <taxon>Pseudomonadati</taxon>
        <taxon>Bacteroidota</taxon>
        <taxon>Bacteroidia</taxon>
        <taxon>Bacteroidales</taxon>
        <taxon>Muribaculaceae</taxon>
        <taxon>Heminiphilus</taxon>
    </lineage>
</organism>
<proteinExistence type="predicted"/>
<dbReference type="InterPro" id="IPR003594">
    <property type="entry name" value="HATPase_dom"/>
</dbReference>
<gene>
    <name evidence="12" type="ORF">AAK873_12060</name>
</gene>
<dbReference type="InterPro" id="IPR009057">
    <property type="entry name" value="Homeodomain-like_sf"/>
</dbReference>
<dbReference type="InterPro" id="IPR011006">
    <property type="entry name" value="CheY-like_superfamily"/>
</dbReference>
<keyword evidence="7" id="KW-0175">Coiled coil</keyword>
<dbReference type="SMART" id="SM00342">
    <property type="entry name" value="HTH_ARAC"/>
    <property type="match status" value="1"/>
</dbReference>
<evidence type="ECO:0000256" key="4">
    <source>
        <dbReference type="ARBA" id="ARBA00023015"/>
    </source>
</evidence>
<feature type="domain" description="HTH araC/xylS-type" evidence="9">
    <location>
        <begin position="1325"/>
        <end position="1428"/>
    </location>
</feature>
<protein>
    <recommendedName>
        <fullName evidence="2">histidine kinase</fullName>
        <ecNumber evidence="2">2.7.13.3</ecNumber>
    </recommendedName>
</protein>
<keyword evidence="4" id="KW-0805">Transcription regulation</keyword>
<dbReference type="RefSeq" id="WP_369863802.1">
    <property type="nucleotide sequence ID" value="NZ_JBCLPP010000042.1"/>
</dbReference>
<dbReference type="InterPro" id="IPR004358">
    <property type="entry name" value="Sig_transdc_His_kin-like_C"/>
</dbReference>
<evidence type="ECO:0000256" key="7">
    <source>
        <dbReference type="SAM" id="Coils"/>
    </source>
</evidence>
<dbReference type="InterPro" id="IPR011110">
    <property type="entry name" value="Reg_prop"/>
</dbReference>
<dbReference type="EMBL" id="JBCLPP010000042">
    <property type="protein sequence ID" value="MEY8246342.1"/>
    <property type="molecule type" value="Genomic_DNA"/>
</dbReference>
<evidence type="ECO:0000259" key="11">
    <source>
        <dbReference type="PROSITE" id="PS50110"/>
    </source>
</evidence>
<dbReference type="Pfam" id="PF00512">
    <property type="entry name" value="HisKA"/>
    <property type="match status" value="1"/>
</dbReference>
<dbReference type="SUPFAM" id="SSF46689">
    <property type="entry name" value="Homeodomain-like"/>
    <property type="match status" value="1"/>
</dbReference>
<dbReference type="SUPFAM" id="SSF55874">
    <property type="entry name" value="ATPase domain of HSP90 chaperone/DNA topoisomerase II/histidine kinase"/>
    <property type="match status" value="1"/>
</dbReference>
<keyword evidence="8" id="KW-0812">Transmembrane</keyword>
<evidence type="ECO:0000313" key="13">
    <source>
        <dbReference type="Proteomes" id="UP001565200"/>
    </source>
</evidence>
<dbReference type="PANTHER" id="PTHR43547">
    <property type="entry name" value="TWO-COMPONENT HISTIDINE KINASE"/>
    <property type="match status" value="1"/>
</dbReference>
<dbReference type="InterPro" id="IPR018060">
    <property type="entry name" value="HTH_AraC"/>
</dbReference>
<dbReference type="PROSITE" id="PS01124">
    <property type="entry name" value="HTH_ARAC_FAMILY_2"/>
    <property type="match status" value="1"/>
</dbReference>
<dbReference type="Pfam" id="PF02518">
    <property type="entry name" value="HATPase_c"/>
    <property type="match status" value="1"/>
</dbReference>
<dbReference type="InterPro" id="IPR013783">
    <property type="entry name" value="Ig-like_fold"/>
</dbReference>
<dbReference type="PANTHER" id="PTHR43547:SF2">
    <property type="entry name" value="HYBRID SIGNAL TRANSDUCTION HISTIDINE KINASE C"/>
    <property type="match status" value="1"/>
</dbReference>
<sequence length="1437" mass="161293">MNAKGASNTPPHCNITLGISRLATAVALWLCILSGLWTDCHASGSAPFASGYNVRYYTMSDGLPHNYIHDIYRDSNGFLWVSTQGGGLSRFDGYEYINYGPDEPYRKLNGIFIVNVAEDRFKRLWIATDRGVEVISLNTLTGAMPESDELKRLAAHNSMRVVVDATGAVWFHSGKTIVRVGFNADGEVADISTMPFNHNPLSLMMNDAEHDGSIWAGIDNNVVRLHHDGQGGITSTPIPGLSEFPQGICFCSMLTRENEIWIASDRGIFRYNRNEDLMKHYTHSDHDATTISHNFVTDLDIDSSKRLVATSLGGLNIYNPMTDTFERVSPYESDKIRTPFITNMLVDGEDLWIASEGAGIGHFTPKRLSLTTFSHNPDNPKSLSRNPVNAILEDGDGTLWAGTVEGGLNRQPAGEKNFSHYTFDEGILNHNTVSALEVDGDNRLWVGTWGGGVTILDRRNPKHVHKRLSLTHGATHWIDFIGSLVNDSINGLMWMGTNDGVYVYDFNGDSIAVPFGQQALSVRGSIGAAIDHEGFLWLGSINGLYKVDLNGRKDDGTFNAKHYNHRLDDPSAPHPEHMSYIYCGSDGTVWIATNGNGLYRREVHDGKEQFINYNTSHGLANNSLRTILEDSGGKLWISTNNGLSCFDPATASSVNFNQEDGLMSDGFYWNAAAKTADGKLLFGNTCGIVRIDKSDFVLESTDVPVKFTRLAIGSETVHADSPYISTDISTFPSVTMHESDKSIGIEFAALNFTDYRTGRYRYRLDGFDNDWIETGDDRRFARYTNLSPGHYTLRVVYAPDGSGRFTEEATLDIYVKPFFYKTPWFIIIAALLAIAAVWGVFRWRMSWLIKNKRELERQVELRTAELEHQKGLVEQRARQLADRNDILTRQNDEISRQKSQLAEMNMKVRQLTVDRISFFTNITHEFRTPITLIIGPIQRALKLSYNPQVIEQLQLVQRNSKYLLTLVNQLMDFRKFESGKVEIIRARHDFSRFIDELVTPFESMAEDRRINLRLITRLSHREFSYDEDVIRKVLSNLISNALKFTPDGGNVTVYAALMHTGSRCDKAHTLYICVSDTGNGIAESDLPKVFDHFYQGKSQMKYPVAGTSGSGIGLYLSKSLVEIYGGGISVKNNRRAGCSFRVLLPVEDDVMSDGYSEKTISDDPNPTRPGLPDTSEVTVLVVEDNHDMRNYICSILRYRYRVIEASGGDEALQVLAGGDIDFIVSDLMMPGMNGLELSRRVKENFTTSHIPFLMLTAKTSPESRLEGYRTGVDEYLLKPFDEDMLLARIDNILAARTRYQRKFSSGLHLAGLNIDEESRDSKFMRQVMEILASNYNNSYFDVSDFSEAIGISRSLLNKKLQSLTGQSTVHLIRTYRLNIAKEIILKNRETRTMNISEIAYEVGYNDSKYFTKCFMKQFGVTPSAMLNGENGTPDLNN</sequence>
<evidence type="ECO:0000256" key="1">
    <source>
        <dbReference type="ARBA" id="ARBA00000085"/>
    </source>
</evidence>
<dbReference type="PROSITE" id="PS50109">
    <property type="entry name" value="HIS_KIN"/>
    <property type="match status" value="1"/>
</dbReference>
<dbReference type="Gene3D" id="1.10.287.130">
    <property type="match status" value="1"/>
</dbReference>
<evidence type="ECO:0000259" key="9">
    <source>
        <dbReference type="PROSITE" id="PS01124"/>
    </source>
</evidence>
<dbReference type="InterPro" id="IPR005467">
    <property type="entry name" value="His_kinase_dom"/>
</dbReference>
<dbReference type="Gene3D" id="2.130.10.10">
    <property type="entry name" value="YVTN repeat-like/Quinoprotein amine dehydrogenase"/>
    <property type="match status" value="2"/>
</dbReference>
<dbReference type="InterPro" id="IPR036890">
    <property type="entry name" value="HATPase_C_sf"/>
</dbReference>
<dbReference type="Gene3D" id="3.40.50.2300">
    <property type="match status" value="1"/>
</dbReference>